<evidence type="ECO:0000256" key="1">
    <source>
        <dbReference type="SAM" id="MobiDB-lite"/>
    </source>
</evidence>
<proteinExistence type="predicted"/>
<dbReference type="PROSITE" id="PS51221">
    <property type="entry name" value="TTL"/>
    <property type="match status" value="1"/>
</dbReference>
<organism evidence="2 3">
    <name type="scientific">Stentor coeruleus</name>
    <dbReference type="NCBI Taxonomy" id="5963"/>
    <lineage>
        <taxon>Eukaryota</taxon>
        <taxon>Sar</taxon>
        <taxon>Alveolata</taxon>
        <taxon>Ciliophora</taxon>
        <taxon>Postciliodesmatophora</taxon>
        <taxon>Heterotrichea</taxon>
        <taxon>Heterotrichida</taxon>
        <taxon>Stentoridae</taxon>
        <taxon>Stentor</taxon>
    </lineage>
</organism>
<dbReference type="AlphaFoldDB" id="A0A1R2C0P6"/>
<reference evidence="2 3" key="1">
    <citation type="submission" date="2016-11" db="EMBL/GenBank/DDBJ databases">
        <title>The macronuclear genome of Stentor coeruleus: a giant cell with tiny introns.</title>
        <authorList>
            <person name="Slabodnick M."/>
            <person name="Ruby J.G."/>
            <person name="Reiff S.B."/>
            <person name="Swart E.C."/>
            <person name="Gosai S."/>
            <person name="Prabakaran S."/>
            <person name="Witkowska E."/>
            <person name="Larue G.E."/>
            <person name="Fisher S."/>
            <person name="Freeman R.M."/>
            <person name="Gunawardena J."/>
            <person name="Chu W."/>
            <person name="Stover N.A."/>
            <person name="Gregory B.D."/>
            <person name="Nowacki M."/>
            <person name="Derisi J."/>
            <person name="Roy S.W."/>
            <person name="Marshall W.F."/>
            <person name="Sood P."/>
        </authorList>
    </citation>
    <scope>NUCLEOTIDE SEQUENCE [LARGE SCALE GENOMIC DNA]</scope>
    <source>
        <strain evidence="2">WM001</strain>
    </source>
</reference>
<accession>A0A1R2C0P6</accession>
<comment type="caution">
    <text evidence="2">The sequence shown here is derived from an EMBL/GenBank/DDBJ whole genome shotgun (WGS) entry which is preliminary data.</text>
</comment>
<dbReference type="Proteomes" id="UP000187209">
    <property type="component" value="Unassembled WGS sequence"/>
</dbReference>
<sequence>MFQTRHRHNIRHSLDLTSSLKSFKKPLKTAQKNASQENHNKTSLLPCFRPKSPLSRLPHSLQITRISIIKPQPYDKSNKSINSRSTTAFNRPNKPLFDLTNPQTPIKSSLFITRKSEVPKTTIILTKKPSKQLELYSLKSVKKVQKLEKLSIKDIKDRRWLSSKRGTIIKDFYITLTKSNGMKIQHNEDLLTSYKYYVGKGNNSKLIKHLMSQRQGWTRVKFREIQTANFIWNEWIDNTILHYLQVSEKIECIFEPLPKACIYHYCPNFSKRFIVDTSPLGFGRISNSTSFRQIKPTTYQSSKLKVYNKIAGNHNLSNKKDLFFNLQRFCSDKKISLINYIPTTFHITSLKDPNFSEFEKYFRINHHKIGHIWILKPGEDTNRGNGISICTSLEQIKREISRSLHTIIIQKYIENPFLVYKRKFDIRCYALITCFNGILQGYYYNEGYIRTSSKNFSLQNIDNLYIHLTNDAIQKSCEDYGKYESGNKMSYAEMQKYLDVNYSERNFNFVEEVGGRIKEIVADTIKCAACRIEKKMYNCTFEVFGYDFLLDEDLKPWLLEVNTNPCLEISSSHLARIIPSMIDNALQITIDSLFQVNFSLKNDMPAVTENRFELVYHSLE</sequence>
<dbReference type="InterPro" id="IPR004344">
    <property type="entry name" value="TTL/TTLL_fam"/>
</dbReference>
<keyword evidence="3" id="KW-1185">Reference proteome</keyword>
<protein>
    <recommendedName>
        <fullName evidence="4">Tubulin-tyrosine ligase family protein</fullName>
    </recommendedName>
</protein>
<dbReference type="PANTHER" id="PTHR46069">
    <property type="entry name" value="TUBULIN TYROSINE LIGASE"/>
    <property type="match status" value="1"/>
</dbReference>
<gene>
    <name evidence="2" type="ORF">SteCoe_16792</name>
</gene>
<dbReference type="Gene3D" id="3.30.470.20">
    <property type="entry name" value="ATP-grasp fold, B domain"/>
    <property type="match status" value="1"/>
</dbReference>
<evidence type="ECO:0008006" key="4">
    <source>
        <dbReference type="Google" id="ProtNLM"/>
    </source>
</evidence>
<dbReference type="PANTHER" id="PTHR46069:SF1">
    <property type="entry name" value="CHROMOSOME UNDETERMINED SCAFFOLD_125, WHOLE GENOME SHOTGUN SEQUENCE"/>
    <property type="match status" value="1"/>
</dbReference>
<dbReference type="Pfam" id="PF03133">
    <property type="entry name" value="TTL"/>
    <property type="match status" value="1"/>
</dbReference>
<dbReference type="EMBL" id="MPUH01000338">
    <property type="protein sequence ID" value="OMJ82505.1"/>
    <property type="molecule type" value="Genomic_DNA"/>
</dbReference>
<dbReference type="OrthoDB" id="202825at2759"/>
<evidence type="ECO:0000313" key="2">
    <source>
        <dbReference type="EMBL" id="OMJ82505.1"/>
    </source>
</evidence>
<feature type="compositionally biased region" description="Polar residues" evidence="1">
    <location>
        <begin position="30"/>
        <end position="43"/>
    </location>
</feature>
<evidence type="ECO:0000313" key="3">
    <source>
        <dbReference type="Proteomes" id="UP000187209"/>
    </source>
</evidence>
<name>A0A1R2C0P6_9CILI</name>
<dbReference type="SUPFAM" id="SSF56059">
    <property type="entry name" value="Glutathione synthetase ATP-binding domain-like"/>
    <property type="match status" value="1"/>
</dbReference>
<feature type="region of interest" description="Disordered" evidence="1">
    <location>
        <begin position="26"/>
        <end position="46"/>
    </location>
</feature>